<keyword evidence="7" id="KW-1185">Reference proteome</keyword>
<dbReference type="CDD" id="cd07782">
    <property type="entry name" value="ASKHA_NBD_FGGY_D-RBK"/>
    <property type="match status" value="1"/>
</dbReference>
<dbReference type="Proteomes" id="UP001368500">
    <property type="component" value="Unassembled WGS sequence"/>
</dbReference>
<comment type="similarity">
    <text evidence="1">Belongs to the FGGY kinase family.</text>
</comment>
<dbReference type="Pfam" id="PF00370">
    <property type="entry name" value="FGGY_N"/>
    <property type="match status" value="1"/>
</dbReference>
<dbReference type="InterPro" id="IPR000577">
    <property type="entry name" value="Carb_kinase_FGGY"/>
</dbReference>
<dbReference type="InterPro" id="IPR018484">
    <property type="entry name" value="FGGY_N"/>
</dbReference>
<keyword evidence="3 6" id="KW-0418">Kinase</keyword>
<dbReference type="InterPro" id="IPR018485">
    <property type="entry name" value="FGGY_C"/>
</dbReference>
<evidence type="ECO:0000256" key="2">
    <source>
        <dbReference type="ARBA" id="ARBA00022679"/>
    </source>
</evidence>
<dbReference type="EMBL" id="JBBUTF010000007">
    <property type="protein sequence ID" value="MEK8026167.1"/>
    <property type="molecule type" value="Genomic_DNA"/>
</dbReference>
<sequence length="549" mass="57453">MTAADSRHVIGVDVGTGSARAGIFDLRGRMIASARHDITTFHAAGAIVEQSSAQVWQAVCHAVRQALAEAALAPHQIAGLGFDATCSLVVLGEGGRPLPVGPSEDPARDIIVWMDHRAVEQAARINAGAHPVLRYVGGRISPEMQTPKLLWLRERRPQVFDAAWQFLDLTDFLSWRATGDLARSTCTLTCKWTYLAHERRWDDDYFQRIGLGVLADEGYRRIGTRVVEPGTALGQGLSAAAAAELGLAPGTPVAAGLIDAHAGGLATVGAPGDPRDSLAYVFGTSSCTMTTTREPVFVPGVWGPYHSAMVPAAWLNEGGQSVAGAAIDRLLGLHPAAASVRQTAAQQGLALAEWLAQQLAQRHPQASDSVRLAAGLHVVPEFLGNRAPHADPQARGAIVGLGMETDTDSLLALYVAGLLGIGYGLRQIIEAQTAAGAPIRQIVISGGAGRLDLVRQLLADATGCPVIATQADEPVLLGAAMLGAVAGGCFSAVPGAMDAMSHRGRSHAPVEGELAALHARRYQAFVRLQDVMRELRAQEAAAVGSAPAA</sequence>
<dbReference type="PANTHER" id="PTHR43435:SF4">
    <property type="entry name" value="FGGY CARBOHYDRATE KINASE DOMAIN-CONTAINING PROTEIN"/>
    <property type="match status" value="1"/>
</dbReference>
<dbReference type="Pfam" id="PF02782">
    <property type="entry name" value="FGGY_C"/>
    <property type="match status" value="1"/>
</dbReference>
<evidence type="ECO:0000256" key="1">
    <source>
        <dbReference type="ARBA" id="ARBA00009156"/>
    </source>
</evidence>
<keyword evidence="2 6" id="KW-0808">Transferase</keyword>
<gene>
    <name evidence="6" type="ORF">AACH11_09370</name>
</gene>
<name>A0ABU9B8F4_9BURK</name>
<dbReference type="PANTHER" id="PTHR43435">
    <property type="entry name" value="RIBULOKINASE"/>
    <property type="match status" value="1"/>
</dbReference>
<dbReference type="InterPro" id="IPR043129">
    <property type="entry name" value="ATPase_NBD"/>
</dbReference>
<feature type="domain" description="Carbohydrate kinase FGGY N-terminal" evidence="4">
    <location>
        <begin position="9"/>
        <end position="263"/>
    </location>
</feature>
<dbReference type="GO" id="GO:0016301">
    <property type="term" value="F:kinase activity"/>
    <property type="evidence" value="ECO:0007669"/>
    <property type="project" value="UniProtKB-KW"/>
</dbReference>
<accession>A0ABU9B8F4</accession>
<comment type="caution">
    <text evidence="6">The sequence shown here is derived from an EMBL/GenBank/DDBJ whole genome shotgun (WGS) entry which is preliminary data.</text>
</comment>
<evidence type="ECO:0000313" key="6">
    <source>
        <dbReference type="EMBL" id="MEK8026167.1"/>
    </source>
</evidence>
<protein>
    <submittedName>
        <fullName evidence="6">FGGY-family carbohydrate kinase</fullName>
        <ecNumber evidence="6">2.7.1.-</ecNumber>
    </submittedName>
</protein>
<dbReference type="SUPFAM" id="SSF53067">
    <property type="entry name" value="Actin-like ATPase domain"/>
    <property type="match status" value="2"/>
</dbReference>
<evidence type="ECO:0000259" key="5">
    <source>
        <dbReference type="Pfam" id="PF02782"/>
    </source>
</evidence>
<evidence type="ECO:0000313" key="7">
    <source>
        <dbReference type="Proteomes" id="UP001368500"/>
    </source>
</evidence>
<feature type="domain" description="Carbohydrate kinase FGGY C-terminal" evidence="5">
    <location>
        <begin position="278"/>
        <end position="486"/>
    </location>
</feature>
<evidence type="ECO:0000256" key="3">
    <source>
        <dbReference type="ARBA" id="ARBA00022777"/>
    </source>
</evidence>
<reference evidence="6 7" key="1">
    <citation type="submission" date="2024-04" db="EMBL/GenBank/DDBJ databases">
        <title>Novel species of the genus Ideonella isolated from streams.</title>
        <authorList>
            <person name="Lu H."/>
        </authorList>
    </citation>
    <scope>NUCLEOTIDE SEQUENCE [LARGE SCALE GENOMIC DNA]</scope>
    <source>
        <strain evidence="6 7">BYS139W</strain>
    </source>
</reference>
<evidence type="ECO:0000259" key="4">
    <source>
        <dbReference type="Pfam" id="PF00370"/>
    </source>
</evidence>
<dbReference type="Gene3D" id="3.30.420.40">
    <property type="match status" value="1"/>
</dbReference>
<organism evidence="6 7">
    <name type="scientific">Pseudaquabacterium rugosum</name>
    <dbReference type="NCBI Taxonomy" id="2984194"/>
    <lineage>
        <taxon>Bacteria</taxon>
        <taxon>Pseudomonadati</taxon>
        <taxon>Pseudomonadota</taxon>
        <taxon>Betaproteobacteria</taxon>
        <taxon>Burkholderiales</taxon>
        <taxon>Sphaerotilaceae</taxon>
        <taxon>Pseudaquabacterium</taxon>
    </lineage>
</organism>
<proteinExistence type="inferred from homology"/>
<dbReference type="Gene3D" id="1.20.58.2240">
    <property type="match status" value="1"/>
</dbReference>
<dbReference type="InterPro" id="IPR006003">
    <property type="entry name" value="FGGY_RbtK-like"/>
</dbReference>
<dbReference type="PIRSF" id="PIRSF000538">
    <property type="entry name" value="GlpK"/>
    <property type="match status" value="1"/>
</dbReference>
<dbReference type="RefSeq" id="WP_341373950.1">
    <property type="nucleotide sequence ID" value="NZ_JBBUTF010000007.1"/>
</dbReference>
<dbReference type="EC" id="2.7.1.-" evidence="6"/>
<dbReference type="NCBIfam" id="TIGR01315">
    <property type="entry name" value="5C_CHO_kinase"/>
    <property type="match status" value="1"/>
</dbReference>